<name>A0ABX2AMG9_9BACT</name>
<gene>
    <name evidence="2" type="ORF">HPS56_08540</name>
</gene>
<keyword evidence="3" id="KW-1185">Reference proteome</keyword>
<protein>
    <recommendedName>
        <fullName evidence="4">Outer membrane protein beta-barrel domain-containing protein</fullName>
    </recommendedName>
</protein>
<keyword evidence="1" id="KW-0732">Signal</keyword>
<sequence>MKKLLLTFIAVAGIFVAVAAQETTSASANDSLKQRLDSLENSLNSLHAKEEKRTEDEKLEKIWRRKKYTVIGFVNQTLENKDSESKYKSKFGVTLQKGKTFSLHKKPIAKMVKIGLDWTFVDLNFAKYKDGNGISINLPSEDDFYGNDDDDDYGYGDAVDLDLGVMQLEYGMGFGPSVQVTPFYYLGKGLEHIKAYTYFHVTPSYSLIIETTDDETNLNHGYCTFFNFGIGLSYKVISLGFEHRWGEGKYNMADLSDEETITSGFKFDDKQKFSTKSSRFFVRFNF</sequence>
<evidence type="ECO:0000256" key="1">
    <source>
        <dbReference type="SAM" id="SignalP"/>
    </source>
</evidence>
<evidence type="ECO:0008006" key="4">
    <source>
        <dbReference type="Google" id="ProtNLM"/>
    </source>
</evidence>
<evidence type="ECO:0000313" key="2">
    <source>
        <dbReference type="EMBL" id="NPD92389.1"/>
    </source>
</evidence>
<proteinExistence type="predicted"/>
<reference evidence="2 3" key="1">
    <citation type="submission" date="2020-05" db="EMBL/GenBank/DDBJ databases">
        <title>Distinct polysaccharide utilization as determinants for interspecies competition between intestinal Prevotella spp.</title>
        <authorList>
            <person name="Galvez E.J.C."/>
            <person name="Iljazovic A."/>
            <person name="Strowig T."/>
        </authorList>
    </citation>
    <scope>NUCLEOTIDE SEQUENCE [LARGE SCALE GENOMIC DNA]</scope>
    <source>
        <strain evidence="2 3">PMUR</strain>
    </source>
</reference>
<feature type="signal peptide" evidence="1">
    <location>
        <begin position="1"/>
        <end position="19"/>
    </location>
</feature>
<evidence type="ECO:0000313" key="3">
    <source>
        <dbReference type="Proteomes" id="UP000714420"/>
    </source>
</evidence>
<dbReference type="EMBL" id="JABKKF010000007">
    <property type="protein sequence ID" value="NPD92389.1"/>
    <property type="molecule type" value="Genomic_DNA"/>
</dbReference>
<dbReference type="Proteomes" id="UP000714420">
    <property type="component" value="Unassembled WGS sequence"/>
</dbReference>
<organism evidence="2 3">
    <name type="scientific">Xylanibacter muris</name>
    <dbReference type="NCBI Taxonomy" id="2736290"/>
    <lineage>
        <taxon>Bacteria</taxon>
        <taxon>Pseudomonadati</taxon>
        <taxon>Bacteroidota</taxon>
        <taxon>Bacteroidia</taxon>
        <taxon>Bacteroidales</taxon>
        <taxon>Prevotellaceae</taxon>
        <taxon>Xylanibacter</taxon>
    </lineage>
</organism>
<accession>A0ABX2AMG9</accession>
<comment type="caution">
    <text evidence="2">The sequence shown here is derived from an EMBL/GenBank/DDBJ whole genome shotgun (WGS) entry which is preliminary data.</text>
</comment>
<feature type="chain" id="PRO_5045107065" description="Outer membrane protein beta-barrel domain-containing protein" evidence="1">
    <location>
        <begin position="20"/>
        <end position="286"/>
    </location>
</feature>
<dbReference type="RefSeq" id="WP_172275723.1">
    <property type="nucleotide sequence ID" value="NZ_CASGMU010000006.1"/>
</dbReference>